<keyword evidence="4 8" id="KW-0378">Hydrolase</keyword>
<dbReference type="Pfam" id="PF02586">
    <property type="entry name" value="SRAP"/>
    <property type="match status" value="1"/>
</dbReference>
<name>A0ABV5ZEJ0_9GAMM</name>
<protein>
    <recommendedName>
        <fullName evidence="8">Abasic site processing protein</fullName>
        <ecNumber evidence="8">3.4.-.-</ecNumber>
    </recommendedName>
</protein>
<dbReference type="Proteomes" id="UP001589628">
    <property type="component" value="Unassembled WGS sequence"/>
</dbReference>
<gene>
    <name evidence="9" type="ORF">ACFFLH_14820</name>
</gene>
<proteinExistence type="inferred from homology"/>
<evidence type="ECO:0000313" key="10">
    <source>
        <dbReference type="Proteomes" id="UP001589628"/>
    </source>
</evidence>
<sequence>MAGRLSQGNLYQQTGLPAPQALGRPLEASYNLSPYQWLALQTATDTLVAAHWGLAPSWIKNLRQAPFTARKESLADNALFQQPLQQQRGLLPLQGYYDWLHAKGKRWPVFISSPEHPVLYAAALWQWYRLADVAYLTCALISVPANPFLGQFSQRMPALLDPTEHSRWLAADTPVEQCLALLQPYSATLQAWQVDPQVNSHHFQGSRCIVPQGRVFIG</sequence>
<evidence type="ECO:0000256" key="3">
    <source>
        <dbReference type="ARBA" id="ARBA00022763"/>
    </source>
</evidence>
<dbReference type="InterPro" id="IPR003738">
    <property type="entry name" value="SRAP"/>
</dbReference>
<evidence type="ECO:0000313" key="9">
    <source>
        <dbReference type="EMBL" id="MFB9887687.1"/>
    </source>
</evidence>
<keyword evidence="10" id="KW-1185">Reference proteome</keyword>
<dbReference type="EC" id="3.4.-.-" evidence="8"/>
<dbReference type="SUPFAM" id="SSF143081">
    <property type="entry name" value="BB1717-like"/>
    <property type="match status" value="1"/>
</dbReference>
<dbReference type="PANTHER" id="PTHR13604:SF0">
    <property type="entry name" value="ABASIC SITE PROCESSING PROTEIN HMCES"/>
    <property type="match status" value="1"/>
</dbReference>
<evidence type="ECO:0000256" key="8">
    <source>
        <dbReference type="RuleBase" id="RU364100"/>
    </source>
</evidence>
<comment type="similarity">
    <text evidence="1 8">Belongs to the SOS response-associated peptidase family.</text>
</comment>
<accession>A0ABV5ZEJ0</accession>
<keyword evidence="7" id="KW-0456">Lyase</keyword>
<keyword evidence="5" id="KW-0190">Covalent protein-DNA linkage</keyword>
<keyword evidence="2 8" id="KW-0645">Protease</keyword>
<dbReference type="EMBL" id="JBHLZN010000005">
    <property type="protein sequence ID" value="MFB9887687.1"/>
    <property type="molecule type" value="Genomic_DNA"/>
</dbReference>
<evidence type="ECO:0000256" key="6">
    <source>
        <dbReference type="ARBA" id="ARBA00023125"/>
    </source>
</evidence>
<dbReference type="Gene3D" id="3.90.1680.10">
    <property type="entry name" value="SOS response associated peptidase-like"/>
    <property type="match status" value="1"/>
</dbReference>
<dbReference type="InterPro" id="IPR036590">
    <property type="entry name" value="SRAP-like"/>
</dbReference>
<evidence type="ECO:0000256" key="4">
    <source>
        <dbReference type="ARBA" id="ARBA00022801"/>
    </source>
</evidence>
<evidence type="ECO:0000256" key="5">
    <source>
        <dbReference type="ARBA" id="ARBA00023124"/>
    </source>
</evidence>
<dbReference type="RefSeq" id="WP_027312108.1">
    <property type="nucleotide sequence ID" value="NZ_JAUESS010000008.1"/>
</dbReference>
<organism evidence="9 10">
    <name type="scientific">Balneatrix alpica</name>
    <dbReference type="NCBI Taxonomy" id="75684"/>
    <lineage>
        <taxon>Bacteria</taxon>
        <taxon>Pseudomonadati</taxon>
        <taxon>Pseudomonadota</taxon>
        <taxon>Gammaproteobacteria</taxon>
        <taxon>Oceanospirillales</taxon>
        <taxon>Balneatrichaceae</taxon>
        <taxon>Balneatrix</taxon>
    </lineage>
</organism>
<evidence type="ECO:0000256" key="7">
    <source>
        <dbReference type="ARBA" id="ARBA00023239"/>
    </source>
</evidence>
<evidence type="ECO:0000256" key="2">
    <source>
        <dbReference type="ARBA" id="ARBA00022670"/>
    </source>
</evidence>
<reference evidence="9 10" key="1">
    <citation type="submission" date="2024-09" db="EMBL/GenBank/DDBJ databases">
        <authorList>
            <person name="Sun Q."/>
            <person name="Mori K."/>
        </authorList>
    </citation>
    <scope>NUCLEOTIDE SEQUENCE [LARGE SCALE GENOMIC DNA]</scope>
    <source>
        <strain evidence="9 10">ATCC 51285</strain>
    </source>
</reference>
<comment type="caution">
    <text evidence="9">The sequence shown here is derived from an EMBL/GenBank/DDBJ whole genome shotgun (WGS) entry which is preliminary data.</text>
</comment>
<keyword evidence="3" id="KW-0227">DNA damage</keyword>
<dbReference type="GO" id="GO:0016787">
    <property type="term" value="F:hydrolase activity"/>
    <property type="evidence" value="ECO:0007669"/>
    <property type="project" value="UniProtKB-KW"/>
</dbReference>
<dbReference type="PANTHER" id="PTHR13604">
    <property type="entry name" value="DC12-RELATED"/>
    <property type="match status" value="1"/>
</dbReference>
<keyword evidence="6" id="KW-0238">DNA-binding</keyword>
<evidence type="ECO:0000256" key="1">
    <source>
        <dbReference type="ARBA" id="ARBA00008136"/>
    </source>
</evidence>